<evidence type="ECO:0000259" key="4">
    <source>
        <dbReference type="PROSITE" id="PS51278"/>
    </source>
</evidence>
<dbReference type="Pfam" id="PF13537">
    <property type="entry name" value="GATase_7"/>
    <property type="match status" value="1"/>
</dbReference>
<comment type="catalytic activity">
    <reaction evidence="3">
        <text>L-aspartate + L-glutamine + ATP + H2O = L-asparagine + L-glutamate + AMP + diphosphate + H(+)</text>
        <dbReference type="Rhea" id="RHEA:12228"/>
        <dbReference type="ChEBI" id="CHEBI:15377"/>
        <dbReference type="ChEBI" id="CHEBI:15378"/>
        <dbReference type="ChEBI" id="CHEBI:29985"/>
        <dbReference type="ChEBI" id="CHEBI:29991"/>
        <dbReference type="ChEBI" id="CHEBI:30616"/>
        <dbReference type="ChEBI" id="CHEBI:33019"/>
        <dbReference type="ChEBI" id="CHEBI:58048"/>
        <dbReference type="ChEBI" id="CHEBI:58359"/>
        <dbReference type="ChEBI" id="CHEBI:456215"/>
        <dbReference type="EC" id="6.3.5.4"/>
    </reaction>
</comment>
<dbReference type="InterPro" id="IPR051786">
    <property type="entry name" value="ASN_synthetase/amidase"/>
</dbReference>
<dbReference type="Proteomes" id="UP000178198">
    <property type="component" value="Chromosome"/>
</dbReference>
<dbReference type="Gene3D" id="3.60.20.10">
    <property type="entry name" value="Glutamine Phosphoribosylpyrophosphate, subunit 1, domain 1"/>
    <property type="match status" value="1"/>
</dbReference>
<dbReference type="InterPro" id="IPR014729">
    <property type="entry name" value="Rossmann-like_a/b/a_fold"/>
</dbReference>
<proteinExistence type="predicted"/>
<organism evidence="5 6">
    <name type="scientific">Flavobacterium commune</name>
    <dbReference type="NCBI Taxonomy" id="1306519"/>
    <lineage>
        <taxon>Bacteria</taxon>
        <taxon>Pseudomonadati</taxon>
        <taxon>Bacteroidota</taxon>
        <taxon>Flavobacteriia</taxon>
        <taxon>Flavobacteriales</taxon>
        <taxon>Flavobacteriaceae</taxon>
        <taxon>Flavobacterium</taxon>
    </lineage>
</organism>
<dbReference type="STRING" id="1306519.BIW12_06610"/>
<comment type="pathway">
    <text evidence="1">Amino-acid biosynthesis; L-asparagine biosynthesis; L-asparagine from L-aspartate (L-Gln route): step 1/1.</text>
</comment>
<dbReference type="OrthoDB" id="9763290at2"/>
<evidence type="ECO:0000313" key="6">
    <source>
        <dbReference type="Proteomes" id="UP000178198"/>
    </source>
</evidence>
<dbReference type="PROSITE" id="PS51278">
    <property type="entry name" value="GATASE_TYPE_2"/>
    <property type="match status" value="1"/>
</dbReference>
<dbReference type="InterPro" id="IPR001962">
    <property type="entry name" value="Asn_synthase"/>
</dbReference>
<dbReference type="EC" id="6.3.5.4" evidence="2"/>
<reference evidence="5 6" key="1">
    <citation type="submission" date="2016-10" db="EMBL/GenBank/DDBJ databases">
        <title>Complete Genome Sequence of Flavobacterium sp. PK15.</title>
        <authorList>
            <person name="Ekwe A."/>
            <person name="Kim S.B."/>
        </authorList>
    </citation>
    <scope>NUCLEOTIDE SEQUENCE [LARGE SCALE GENOMIC DNA]</scope>
    <source>
        <strain evidence="5 6">PK15</strain>
    </source>
</reference>
<keyword evidence="6" id="KW-1185">Reference proteome</keyword>
<dbReference type="InterPro" id="IPR017932">
    <property type="entry name" value="GATase_2_dom"/>
</dbReference>
<gene>
    <name evidence="5" type="ORF">BIW12_06610</name>
</gene>
<name>A0A1D9PAN0_9FLAO</name>
<dbReference type="SUPFAM" id="SSF56235">
    <property type="entry name" value="N-terminal nucleophile aminohydrolases (Ntn hydrolases)"/>
    <property type="match status" value="1"/>
</dbReference>
<dbReference type="Gene3D" id="3.40.50.620">
    <property type="entry name" value="HUPs"/>
    <property type="match status" value="1"/>
</dbReference>
<evidence type="ECO:0000313" key="5">
    <source>
        <dbReference type="EMBL" id="AOZ99135.1"/>
    </source>
</evidence>
<evidence type="ECO:0000256" key="1">
    <source>
        <dbReference type="ARBA" id="ARBA00005187"/>
    </source>
</evidence>
<protein>
    <recommendedName>
        <fullName evidence="2">asparagine synthase (glutamine-hydrolyzing)</fullName>
        <ecNumber evidence="2">6.3.5.4</ecNumber>
    </recommendedName>
</protein>
<accession>A0A1D9PAN0</accession>
<feature type="domain" description="Glutamine amidotransferase type-2" evidence="4">
    <location>
        <begin position="1"/>
        <end position="197"/>
    </location>
</feature>
<dbReference type="AlphaFoldDB" id="A0A1D9PAN0"/>
<dbReference type="PANTHER" id="PTHR43284:SF1">
    <property type="entry name" value="ASPARAGINE SYNTHETASE"/>
    <property type="match status" value="1"/>
</dbReference>
<dbReference type="GO" id="GO:0004066">
    <property type="term" value="F:asparagine synthase (glutamine-hydrolyzing) activity"/>
    <property type="evidence" value="ECO:0007669"/>
    <property type="project" value="UniProtKB-EC"/>
</dbReference>
<dbReference type="PANTHER" id="PTHR43284">
    <property type="entry name" value="ASPARAGINE SYNTHETASE (GLUTAMINE-HYDROLYZING)"/>
    <property type="match status" value="1"/>
</dbReference>
<dbReference type="SUPFAM" id="SSF52402">
    <property type="entry name" value="Adenine nucleotide alpha hydrolases-like"/>
    <property type="match status" value="1"/>
</dbReference>
<evidence type="ECO:0000256" key="2">
    <source>
        <dbReference type="ARBA" id="ARBA00012737"/>
    </source>
</evidence>
<dbReference type="RefSeq" id="WP_071184378.1">
    <property type="nucleotide sequence ID" value="NZ_CP017774.1"/>
</dbReference>
<dbReference type="Pfam" id="PF00733">
    <property type="entry name" value="Asn_synthase"/>
    <property type="match status" value="1"/>
</dbReference>
<sequence length="604" mass="70308">MKGFFGILNLNNGYFDNAATKYLNTKSLNHENTSFITDKILLENFTTPIFKNNKFPNLQFVGWCRLDNIDELQNQLPLSKNPKEEEVILTAYLKWGTDCVKHLIGDFSFAIWNEAKKELFLAKDQMGIRPLFYIEHDGLLYFSTSIPLIKSALLEKPKLNESYIAKELRNYPQEIEDTFFKNIKRLKPAHYISISTGKTIEEVRYWELGTVDLSHCKQKEDYYALLRTTLETAIKSRIRGKKNVGCQLSGGMDSSAIAVLLSRLMDKKNLHTYSFVLDETTKSYSDNGIDEQGTQEEIISYANLIRENHHHITSFYYKNVFEEFAKKNEVMGGYANSDCIWQDSLYKVAAAKNQIEVIFSGFPGDEGVSQNGNNYFYDYLNDFNIRGLFQFLIDFKHNALRKTLHYYRAKKAKTTALNYSEIQKKRNLLSPKSKFYNELKDSSFSFNPSFKSWQKQQICRAHTTLRTESEGAYANQYGIETAYPLADIRLLEIMYSLPADLFKPKPYSRALFRNICEGILPDKVRLQPKRSGAKTLAFADYWIYTKSEELKNYKIKNHTGLMLSEEEYQLKEAENEFMKTKRLNNLKEIDYLIDLNLPHNHKKE</sequence>
<dbReference type="GO" id="GO:0006529">
    <property type="term" value="P:asparagine biosynthetic process"/>
    <property type="evidence" value="ECO:0007669"/>
    <property type="project" value="InterPro"/>
</dbReference>
<dbReference type="KEGG" id="fcm:BIW12_06610"/>
<evidence type="ECO:0000256" key="3">
    <source>
        <dbReference type="ARBA" id="ARBA00048741"/>
    </source>
</evidence>
<dbReference type="EMBL" id="CP017774">
    <property type="protein sequence ID" value="AOZ99135.1"/>
    <property type="molecule type" value="Genomic_DNA"/>
</dbReference>
<dbReference type="InterPro" id="IPR029055">
    <property type="entry name" value="Ntn_hydrolases_N"/>
</dbReference>